<dbReference type="EMBL" id="AP023359">
    <property type="protein sequence ID" value="BCJ63047.1"/>
    <property type="molecule type" value="Genomic_DNA"/>
</dbReference>
<dbReference type="PANTHER" id="PTHR37817:SF1">
    <property type="entry name" value="N-ACETYLTRANSFERASE EIS"/>
    <property type="match status" value="1"/>
</dbReference>
<name>A0A810MP73_9ACTN</name>
<dbReference type="SUPFAM" id="SSF55718">
    <property type="entry name" value="SCP-like"/>
    <property type="match status" value="1"/>
</dbReference>
<dbReference type="Gene3D" id="3.30.1050.10">
    <property type="entry name" value="SCP2 sterol-binding domain"/>
    <property type="match status" value="1"/>
</dbReference>
<dbReference type="SUPFAM" id="SSF55729">
    <property type="entry name" value="Acyl-CoA N-acyltransferases (Nat)"/>
    <property type="match status" value="1"/>
</dbReference>
<dbReference type="Gene3D" id="3.40.630.30">
    <property type="match status" value="1"/>
</dbReference>
<dbReference type="RefSeq" id="WP_343221576.1">
    <property type="nucleotide sequence ID" value="NZ_AP023359.1"/>
</dbReference>
<dbReference type="AlphaFoldDB" id="A0A810MP73"/>
<proteinExistence type="predicted"/>
<gene>
    <name evidence="1" type="ORF">Prubr_00680</name>
</gene>
<evidence type="ECO:0008006" key="3">
    <source>
        <dbReference type="Google" id="ProtNLM"/>
    </source>
</evidence>
<dbReference type="KEGG" id="pry:Prubr_00680"/>
<reference evidence="1" key="1">
    <citation type="submission" date="2020-08" db="EMBL/GenBank/DDBJ databases">
        <title>Whole genome shotgun sequence of Polymorphospora rubra NBRC 101157.</title>
        <authorList>
            <person name="Komaki H."/>
            <person name="Tamura T."/>
        </authorList>
    </citation>
    <scope>NUCLEOTIDE SEQUENCE</scope>
    <source>
        <strain evidence="1">NBRC 101157</strain>
    </source>
</reference>
<dbReference type="InterPro" id="IPR051554">
    <property type="entry name" value="Acetyltransferase_Eis"/>
</dbReference>
<protein>
    <recommendedName>
        <fullName evidence="3">Enhanced intracellular survival protein domain-containing protein</fullName>
    </recommendedName>
</protein>
<dbReference type="InterPro" id="IPR036527">
    <property type="entry name" value="SCP2_sterol-bd_dom_sf"/>
</dbReference>
<dbReference type="GO" id="GO:0030649">
    <property type="term" value="P:aminoglycoside antibiotic catabolic process"/>
    <property type="evidence" value="ECO:0007669"/>
    <property type="project" value="TreeGrafter"/>
</dbReference>
<dbReference type="GO" id="GO:0034069">
    <property type="term" value="F:aminoglycoside N-acetyltransferase activity"/>
    <property type="evidence" value="ECO:0007669"/>
    <property type="project" value="TreeGrafter"/>
</dbReference>
<dbReference type="InterPro" id="IPR016181">
    <property type="entry name" value="Acyl_CoA_acyltransferase"/>
</dbReference>
<keyword evidence="2" id="KW-1185">Reference proteome</keyword>
<accession>A0A810MP73</accession>
<evidence type="ECO:0000313" key="2">
    <source>
        <dbReference type="Proteomes" id="UP000680866"/>
    </source>
</evidence>
<dbReference type="PANTHER" id="PTHR37817">
    <property type="entry name" value="N-ACETYLTRANSFERASE EIS"/>
    <property type="match status" value="1"/>
</dbReference>
<sequence length="211" mass="22609">MFPERRGHILRDLEPRWLVTARVDGEVVGALTYRIEGYGGELVGDDLLVTGPVGRILLLRFLARHVDQVSLASVLVGADDVPELWVTDLAVRTEVDVSFPRRGAPMARVLSLEALAGMAAGPGRVAVEVVDDPFVAGRYVLDGHSGQLEVGRGDGPGPVATLTVAGLSGLLYGVLDPVEARLRGFGTVSDDAAAQLRLLFPRRIPYLFADF</sequence>
<evidence type="ECO:0000313" key="1">
    <source>
        <dbReference type="EMBL" id="BCJ63047.1"/>
    </source>
</evidence>
<dbReference type="Proteomes" id="UP000680866">
    <property type="component" value="Chromosome"/>
</dbReference>
<organism evidence="1 2">
    <name type="scientific">Polymorphospora rubra</name>
    <dbReference type="NCBI Taxonomy" id="338584"/>
    <lineage>
        <taxon>Bacteria</taxon>
        <taxon>Bacillati</taxon>
        <taxon>Actinomycetota</taxon>
        <taxon>Actinomycetes</taxon>
        <taxon>Micromonosporales</taxon>
        <taxon>Micromonosporaceae</taxon>
        <taxon>Polymorphospora</taxon>
    </lineage>
</organism>